<reference evidence="2" key="1">
    <citation type="submission" date="2020-10" db="EMBL/GenBank/DDBJ databases">
        <title>High-Quality Genome Resource of Clonostachys rosea strain S41 by Oxford Nanopore Long-Read Sequencing.</title>
        <authorList>
            <person name="Wang H."/>
        </authorList>
    </citation>
    <scope>NUCLEOTIDE SEQUENCE</scope>
    <source>
        <strain evidence="2">S41</strain>
    </source>
</reference>
<name>A0A8H7K8Q3_BIOOC</name>
<dbReference type="GO" id="GO:0006508">
    <property type="term" value="P:proteolysis"/>
    <property type="evidence" value="ECO:0007669"/>
    <property type="project" value="InterPro"/>
</dbReference>
<dbReference type="Proteomes" id="UP000616885">
    <property type="component" value="Unassembled WGS sequence"/>
</dbReference>
<dbReference type="NCBIfam" id="TIGR03296">
    <property type="entry name" value="M6dom_TIGR03296"/>
    <property type="match status" value="1"/>
</dbReference>
<keyword evidence="1" id="KW-0732">Signal</keyword>
<evidence type="ECO:0000313" key="3">
    <source>
        <dbReference type="Proteomes" id="UP000616885"/>
    </source>
</evidence>
<proteinExistence type="predicted"/>
<comment type="caution">
    <text evidence="2">The sequence shown here is derived from an EMBL/GenBank/DDBJ whole genome shotgun (WGS) entry which is preliminary data.</text>
</comment>
<dbReference type="SUPFAM" id="SSF55486">
    <property type="entry name" value="Metalloproteases ('zincins'), catalytic domain"/>
    <property type="match status" value="1"/>
</dbReference>
<dbReference type="InterPro" id="IPR008757">
    <property type="entry name" value="Peptidase_M6-like_domain"/>
</dbReference>
<feature type="signal peptide" evidence="1">
    <location>
        <begin position="1"/>
        <end position="21"/>
    </location>
</feature>
<gene>
    <name evidence="2" type="ORF">IM811_004282</name>
</gene>
<dbReference type="AlphaFoldDB" id="A0A8H7K8Q3"/>
<dbReference type="PANTHER" id="PTHR41775">
    <property type="entry name" value="SECRETED PROTEIN-RELATED"/>
    <property type="match status" value="1"/>
</dbReference>
<sequence>MRLATTSAFAWGFLLIESSFADTDANPSVCKLPAIPDIYLSSGFGGDYDSAPSLGTMTGFMIFVDFIDGVASETTESLRDIFIPEGPDWFSTASFGKLNHQITADTSKFFRMPNDTESYGFTRGLTWEAHNRYIQDALQAYEEKCKKLKPVDILYVVATKNASAISFSPTFMGPVTTRSGVKVAKKAVTIGYDAYVKWFSKVLNHESGHAMGLADYYPFSGGETGMYVGGWSLMGYINGASPDYFAWDKWRLGWLQDEQVDCVSETGKTRHTLSPMDTPDGSSPIKAVVIKKNETSALIAEVRSSNGNNVGSCAKGVLLYTVATHVATGTGPVVVLDSNPDSIGCDGTAFGNAPLALDGSSASSYTSSEFGVTIEVVEQEGEEYVIEVELA</sequence>
<dbReference type="GO" id="GO:0008233">
    <property type="term" value="F:peptidase activity"/>
    <property type="evidence" value="ECO:0007669"/>
    <property type="project" value="InterPro"/>
</dbReference>
<protein>
    <recommendedName>
        <fullName evidence="4">Peptidase M6-like domain-containing protein</fullName>
    </recommendedName>
</protein>
<dbReference type="PANTHER" id="PTHR41775:SF1">
    <property type="entry name" value="PEPTIDASE M6-LIKE DOMAIN-CONTAINING PROTEIN"/>
    <property type="match status" value="1"/>
</dbReference>
<evidence type="ECO:0000313" key="2">
    <source>
        <dbReference type="EMBL" id="KAF9745981.1"/>
    </source>
</evidence>
<dbReference type="EMBL" id="JADCTT010000012">
    <property type="protein sequence ID" value="KAF9745981.1"/>
    <property type="molecule type" value="Genomic_DNA"/>
</dbReference>
<feature type="chain" id="PRO_5034885441" description="Peptidase M6-like domain-containing protein" evidence="1">
    <location>
        <begin position="22"/>
        <end position="391"/>
    </location>
</feature>
<organism evidence="2 3">
    <name type="scientific">Bionectria ochroleuca</name>
    <name type="common">Gliocladium roseum</name>
    <dbReference type="NCBI Taxonomy" id="29856"/>
    <lineage>
        <taxon>Eukaryota</taxon>
        <taxon>Fungi</taxon>
        <taxon>Dikarya</taxon>
        <taxon>Ascomycota</taxon>
        <taxon>Pezizomycotina</taxon>
        <taxon>Sordariomycetes</taxon>
        <taxon>Hypocreomycetidae</taxon>
        <taxon>Hypocreales</taxon>
        <taxon>Bionectriaceae</taxon>
        <taxon>Clonostachys</taxon>
    </lineage>
</organism>
<evidence type="ECO:0000256" key="1">
    <source>
        <dbReference type="SAM" id="SignalP"/>
    </source>
</evidence>
<accession>A0A8H7K8Q3</accession>
<evidence type="ECO:0008006" key="4">
    <source>
        <dbReference type="Google" id="ProtNLM"/>
    </source>
</evidence>